<feature type="transmembrane region" description="Helical" evidence="9">
    <location>
        <begin position="467"/>
        <end position="492"/>
    </location>
</feature>
<reference evidence="11" key="1">
    <citation type="journal article" date="2019" name="Int. J. Syst. Evol. Microbiol.">
        <title>The Global Catalogue of Microorganisms (GCM) 10K type strain sequencing project: providing services to taxonomists for standard genome sequencing and annotation.</title>
        <authorList>
            <consortium name="The Broad Institute Genomics Platform"/>
            <consortium name="The Broad Institute Genome Sequencing Center for Infectious Disease"/>
            <person name="Wu L."/>
            <person name="Ma J."/>
        </authorList>
    </citation>
    <scope>NUCLEOTIDE SEQUENCE [LARGE SCALE GENOMIC DNA]</scope>
    <source>
        <strain evidence="11">CCM 7043</strain>
    </source>
</reference>
<evidence type="ECO:0000256" key="8">
    <source>
        <dbReference type="SAM" id="MobiDB-lite"/>
    </source>
</evidence>
<comment type="similarity">
    <text evidence="2">Belongs to the BCCT transporter (TC 2.A.15) family.</text>
</comment>
<feature type="transmembrane region" description="Helical" evidence="9">
    <location>
        <begin position="112"/>
        <end position="133"/>
    </location>
</feature>
<evidence type="ECO:0000256" key="2">
    <source>
        <dbReference type="ARBA" id="ARBA00005658"/>
    </source>
</evidence>
<evidence type="ECO:0000256" key="7">
    <source>
        <dbReference type="ARBA" id="ARBA00023136"/>
    </source>
</evidence>
<keyword evidence="6 9" id="KW-1133">Transmembrane helix</keyword>
<feature type="transmembrane region" description="Helical" evidence="9">
    <location>
        <begin position="256"/>
        <end position="276"/>
    </location>
</feature>
<feature type="transmembrane region" description="Helical" evidence="9">
    <location>
        <begin position="345"/>
        <end position="363"/>
    </location>
</feature>
<gene>
    <name evidence="10" type="ORF">ACFSL2_23575</name>
</gene>
<evidence type="ECO:0000313" key="11">
    <source>
        <dbReference type="Proteomes" id="UP001597338"/>
    </source>
</evidence>
<evidence type="ECO:0000256" key="9">
    <source>
        <dbReference type="SAM" id="Phobius"/>
    </source>
</evidence>
<comment type="subcellular location">
    <subcellularLocation>
        <location evidence="1">Cell membrane</location>
        <topology evidence="1">Multi-pass membrane protein</topology>
    </subcellularLocation>
</comment>
<evidence type="ECO:0000256" key="1">
    <source>
        <dbReference type="ARBA" id="ARBA00004651"/>
    </source>
</evidence>
<evidence type="ECO:0000313" key="10">
    <source>
        <dbReference type="EMBL" id="MFD2028490.1"/>
    </source>
</evidence>
<feature type="transmembrane region" description="Helical" evidence="9">
    <location>
        <begin position="172"/>
        <end position="189"/>
    </location>
</feature>
<dbReference type="EMBL" id="JBHUHF010000001">
    <property type="protein sequence ID" value="MFD2028490.1"/>
    <property type="molecule type" value="Genomic_DNA"/>
</dbReference>
<name>A0ABW4VFM8_9MICO</name>
<dbReference type="RefSeq" id="WP_377200171.1">
    <property type="nucleotide sequence ID" value="NZ_JBHUHF010000001.1"/>
</dbReference>
<dbReference type="PANTHER" id="PTHR30047:SF7">
    <property type="entry name" value="HIGH-AFFINITY CHOLINE TRANSPORT PROTEIN"/>
    <property type="match status" value="1"/>
</dbReference>
<protein>
    <submittedName>
        <fullName evidence="10">BCCT family transporter</fullName>
    </submittedName>
</protein>
<feature type="transmembrane region" description="Helical" evidence="9">
    <location>
        <begin position="72"/>
        <end position="92"/>
    </location>
</feature>
<feature type="compositionally biased region" description="Acidic residues" evidence="8">
    <location>
        <begin position="599"/>
        <end position="609"/>
    </location>
</feature>
<evidence type="ECO:0000256" key="6">
    <source>
        <dbReference type="ARBA" id="ARBA00022989"/>
    </source>
</evidence>
<feature type="transmembrane region" description="Helical" evidence="9">
    <location>
        <begin position="288"/>
        <end position="311"/>
    </location>
</feature>
<accession>A0ABW4VFM8</accession>
<evidence type="ECO:0000256" key="3">
    <source>
        <dbReference type="ARBA" id="ARBA00022448"/>
    </source>
</evidence>
<sequence length="609" mass="64965">MASRKNNGKPTDHPALLPGLGVERTNSSFRTNWGVFAFAAVLVTGVIIWGVVAPEALAAASGAGLAWVSGSFGWLFGLLTAAVFIFMMWLGFGRHRNIRLGRDNEKPEFSTVSWVAMLFSAGVGIGLLFFGPYEPMTYFLDLPPAYENLDPGSNPAMHAAIVQTLFHWGPMAWAYYALVGGAVAYAAYRKGRSPLISSLLEPIFGERTKGWLGAVVDSFAIVVTLFGVAMTLGIGALQIGRGVEIVAGTGPLGNTAIIGIIVVLSIAFILSAVSGVKRGIRALSNINMVVAGLLGIFVFVVGPTAFLLNLFQGTLMTFVGDAFRLMAQTAATTPDAQGFMDSWTTYYWAWWVSWTPFVGLFIARISRGRTLREFVTTVIVTPSAVCLVWFTILGGTAMWMEQATGALSSAESPQDMLFALLYELPAGTFTSIIAMISIVIFFVTSADSGSMVMASLSQRGNPNPSTWVTVVWGVALAAIAGVLLVGGGSVALNGLQSLVIITALPFAFVVMLVMVAWAKDLARDPLTLRRRYAREAIVQGVRTGIEDYGDDFVVGVVRTEGTDNGAGAWLDSEDPALTEWYRPEHAEVPTNGSSGPAPDAEEPEPVGSR</sequence>
<feature type="transmembrane region" description="Helical" evidence="9">
    <location>
        <begin position="420"/>
        <end position="446"/>
    </location>
</feature>
<feature type="region of interest" description="Disordered" evidence="8">
    <location>
        <begin position="581"/>
        <end position="609"/>
    </location>
</feature>
<organism evidence="10 11">
    <name type="scientific">Promicromonospora aerolata</name>
    <dbReference type="NCBI Taxonomy" id="195749"/>
    <lineage>
        <taxon>Bacteria</taxon>
        <taxon>Bacillati</taxon>
        <taxon>Actinomycetota</taxon>
        <taxon>Actinomycetes</taxon>
        <taxon>Micrococcales</taxon>
        <taxon>Promicromonosporaceae</taxon>
        <taxon>Promicromonospora</taxon>
    </lineage>
</organism>
<comment type="caution">
    <text evidence="10">The sequence shown here is derived from an EMBL/GenBank/DDBJ whole genome shotgun (WGS) entry which is preliminary data.</text>
</comment>
<feature type="transmembrane region" description="Helical" evidence="9">
    <location>
        <begin position="33"/>
        <end position="52"/>
    </location>
</feature>
<keyword evidence="4" id="KW-1003">Cell membrane</keyword>
<dbReference type="Pfam" id="PF02028">
    <property type="entry name" value="BCCT"/>
    <property type="match status" value="1"/>
</dbReference>
<keyword evidence="11" id="KW-1185">Reference proteome</keyword>
<dbReference type="NCBIfam" id="TIGR00842">
    <property type="entry name" value="bcct"/>
    <property type="match status" value="1"/>
</dbReference>
<feature type="transmembrane region" description="Helical" evidence="9">
    <location>
        <begin position="375"/>
        <end position="400"/>
    </location>
</feature>
<keyword evidence="7 9" id="KW-0472">Membrane</keyword>
<feature type="transmembrane region" description="Helical" evidence="9">
    <location>
        <begin position="210"/>
        <end position="236"/>
    </location>
</feature>
<evidence type="ECO:0000256" key="4">
    <source>
        <dbReference type="ARBA" id="ARBA00022475"/>
    </source>
</evidence>
<dbReference type="Proteomes" id="UP001597338">
    <property type="component" value="Unassembled WGS sequence"/>
</dbReference>
<proteinExistence type="inferred from homology"/>
<keyword evidence="5 9" id="KW-0812">Transmembrane</keyword>
<feature type="transmembrane region" description="Helical" evidence="9">
    <location>
        <begin position="498"/>
        <end position="518"/>
    </location>
</feature>
<dbReference type="PANTHER" id="PTHR30047">
    <property type="entry name" value="HIGH-AFFINITY CHOLINE TRANSPORT PROTEIN-RELATED"/>
    <property type="match status" value="1"/>
</dbReference>
<keyword evidence="3" id="KW-0813">Transport</keyword>
<evidence type="ECO:0000256" key="5">
    <source>
        <dbReference type="ARBA" id="ARBA00022692"/>
    </source>
</evidence>
<dbReference type="InterPro" id="IPR000060">
    <property type="entry name" value="BCCT_transptr"/>
</dbReference>